<dbReference type="InterPro" id="IPR009081">
    <property type="entry name" value="PP-bd_ACP"/>
</dbReference>
<feature type="transmembrane region" description="Helical" evidence="1">
    <location>
        <begin position="1690"/>
        <end position="1710"/>
    </location>
</feature>
<accession>A0A9N8HR33</accession>
<dbReference type="Gene3D" id="1.10.1200.10">
    <property type="entry name" value="ACP-like"/>
    <property type="match status" value="1"/>
</dbReference>
<dbReference type="InterPro" id="IPR042099">
    <property type="entry name" value="ANL_N_sf"/>
</dbReference>
<dbReference type="InterPro" id="IPR000873">
    <property type="entry name" value="AMP-dep_synth/lig_dom"/>
</dbReference>
<protein>
    <submittedName>
        <fullName evidence="3">Amino acid adenylation</fullName>
    </submittedName>
</protein>
<dbReference type="InterPro" id="IPR011004">
    <property type="entry name" value="Trimer_LpxA-like_sf"/>
</dbReference>
<feature type="transmembrane region" description="Helical" evidence="1">
    <location>
        <begin position="1448"/>
        <end position="1469"/>
    </location>
</feature>
<comment type="caution">
    <text evidence="3">The sequence shown here is derived from an EMBL/GenBank/DDBJ whole genome shotgun (WGS) entry which is preliminary data.</text>
</comment>
<organism evidence="3 4">
    <name type="scientific">Seminavis robusta</name>
    <dbReference type="NCBI Taxonomy" id="568900"/>
    <lineage>
        <taxon>Eukaryota</taxon>
        <taxon>Sar</taxon>
        <taxon>Stramenopiles</taxon>
        <taxon>Ochrophyta</taxon>
        <taxon>Bacillariophyta</taxon>
        <taxon>Bacillariophyceae</taxon>
        <taxon>Bacillariophycidae</taxon>
        <taxon>Naviculales</taxon>
        <taxon>Naviculaceae</taxon>
        <taxon>Seminavis</taxon>
    </lineage>
</organism>
<evidence type="ECO:0000259" key="2">
    <source>
        <dbReference type="PROSITE" id="PS50075"/>
    </source>
</evidence>
<dbReference type="PANTHER" id="PTHR22754">
    <property type="entry name" value="DISCO-INTERACTING PROTEIN 2 DIP2 -RELATED"/>
    <property type="match status" value="1"/>
</dbReference>
<keyword evidence="1" id="KW-1133">Transmembrane helix</keyword>
<dbReference type="Gene3D" id="2.160.10.10">
    <property type="entry name" value="Hexapeptide repeat proteins"/>
    <property type="match status" value="2"/>
</dbReference>
<feature type="transmembrane region" description="Helical" evidence="1">
    <location>
        <begin position="1481"/>
        <end position="1502"/>
    </location>
</feature>
<dbReference type="SUPFAM" id="SSF47336">
    <property type="entry name" value="ACP-like"/>
    <property type="match status" value="1"/>
</dbReference>
<keyword evidence="1" id="KW-0472">Membrane</keyword>
<dbReference type="PANTHER" id="PTHR22754:SF32">
    <property type="entry name" value="DISCO-INTERACTING PROTEIN 2"/>
    <property type="match status" value="1"/>
</dbReference>
<name>A0A9N8HR33_9STRA</name>
<keyword evidence="1" id="KW-0812">Transmembrane</keyword>
<dbReference type="Pfam" id="PF00501">
    <property type="entry name" value="AMP-binding"/>
    <property type="match status" value="1"/>
</dbReference>
<evidence type="ECO:0000313" key="4">
    <source>
        <dbReference type="Proteomes" id="UP001153069"/>
    </source>
</evidence>
<dbReference type="OrthoDB" id="10253115at2759"/>
<gene>
    <name evidence="3" type="ORF">SEMRO_1040_G234440.1</name>
</gene>
<proteinExistence type="predicted"/>
<reference evidence="3" key="1">
    <citation type="submission" date="2020-06" db="EMBL/GenBank/DDBJ databases">
        <authorList>
            <consortium name="Plant Systems Biology data submission"/>
        </authorList>
    </citation>
    <scope>NUCLEOTIDE SEQUENCE</scope>
    <source>
        <strain evidence="3">D6</strain>
    </source>
</reference>
<dbReference type="Gene3D" id="3.40.50.12780">
    <property type="entry name" value="N-terminal domain of ligase-like"/>
    <property type="match status" value="1"/>
</dbReference>
<dbReference type="PROSITE" id="PS50075">
    <property type="entry name" value="CARRIER"/>
    <property type="match status" value="1"/>
</dbReference>
<feature type="transmembrane region" description="Helical" evidence="1">
    <location>
        <begin position="843"/>
        <end position="864"/>
    </location>
</feature>
<evidence type="ECO:0000313" key="3">
    <source>
        <dbReference type="EMBL" id="CAB9519718.1"/>
    </source>
</evidence>
<dbReference type="SUPFAM" id="SSF51161">
    <property type="entry name" value="Trimeric LpxA-like enzymes"/>
    <property type="match status" value="2"/>
</dbReference>
<feature type="domain" description="Carrier" evidence="2">
    <location>
        <begin position="582"/>
        <end position="660"/>
    </location>
</feature>
<feature type="transmembrane region" description="Helical" evidence="1">
    <location>
        <begin position="1084"/>
        <end position="1105"/>
    </location>
</feature>
<dbReference type="InterPro" id="IPR036736">
    <property type="entry name" value="ACP-like_sf"/>
</dbReference>
<feature type="transmembrane region" description="Helical" evidence="1">
    <location>
        <begin position="1663"/>
        <end position="1684"/>
    </location>
</feature>
<dbReference type="EMBL" id="CAICTM010001038">
    <property type="protein sequence ID" value="CAB9519718.1"/>
    <property type="molecule type" value="Genomic_DNA"/>
</dbReference>
<feature type="transmembrane region" description="Helical" evidence="1">
    <location>
        <begin position="876"/>
        <end position="901"/>
    </location>
</feature>
<keyword evidence="4" id="KW-1185">Reference proteome</keyword>
<sequence>MKFSSTILQALNHHAMETPNKVVYTWLNIKCEEQNKMTFKELEEQSNAVAARLLKLGCQKGDRVMVAYPFGLEFLAGMFGAMKIGVIPCSIYPPNPNQLKTDMPKFRRFAEDAGAKYALTSNTFAAGMTAARVLYKTGVTWIGTDKLTIKKRNPSKPKDYETFAENQKTFASSSTLRAVLVAPKELKFHYQANLTCAPNFAYASVEAVHSVECDPNKLDEYFSELHLSGVPAIDEAWSKAIKTTPAMQAMCSQIMKHLEDKHPTICQLAKTLSENPDWILIDERTDFLSQLVHQVFVLHWVTTFMMDNPESMQQKLQNDAEWENSCETTQTVPVELQEMLGLPEQDPMYEKWPFFLWIKNRSILAQLNLLVRSFRSSEGPGIENQLEKIKDLQCLNLLEAVWLEKSNGLMDNSEVGRLLASYPLLAGRTQSMMALLEPQGSTWNDLYVAWNMHFVSWSADKDSSTWMASKLLLPCIIGDVNASFFYARTTSLYLVLQTIGRKTTSPKYYTQSILSRRALEIFGRLNLSWAQELGYSHPPLGSDKGMTLNEEDWLSLFDQWGSENQKAQTTNPNSNINASKASARATDPNDFSARYANVLLSVVGSHIDTSKTWAENGLTSLQSAELRNKVEEELHVVLPANFEQLYPTPSELSVFLKGSEMIVVLCKYAVVGRYQPRQIDLLSWDYLQWWFIDSLMEVWESLAGKFFKETKYIWLFYRLLGADLAWTAKIESYIREFDLVRVESSATIGYPIKCRKFSQSEQSNPKITFRPIVVGKHSKLSGMISPGVKLGEGSKVEKLSVVEEGALVPAHVLAKGNPACNAGSFKHQETHSFEESMLDVFKIVWTIFEAYHFFALSYLVHMTLNQLLPSWRYASILHWFLFFPTTSFLAIFTSIALKWLLIGKRDASDEYGGSLWKQASNWACDFHFRIAAWTLIPFFGQSKVWHFILFLHGLDVDMKSTLSHPYTIFFPSKVDFVKIRCSFIPTSTLDLSKKANSKIEIINSSIGYNSNLHSGVKIIKSKIPPRSNVSDSVYNLNHSDNSQNVSSFTLLLPELGQQLLNVVLFSSIVPAYEIGLAATKSSSLTVSACGLTVAFTLQLFIWILLTQAAEKVLLSLPHNGQQIFFGIYINHVRQFRAGNWLVMVLYGTPMFAYFARLMGAEVDGDLWYFGNSLYEYGNLHFQGCTIVDSAHVAGHYIDGNGLTIDDTYVSGLLHPGCYASAGSVVSAAEHGPWKLFFKRSDIGAQESKSLLRDVENPERSTDHLIETQQEDDIYQMPIAFDVQFDILSWDFVRWWFVDRSLDVWESIVGPLVLETKYIWVFYKVLGADLAWSAKIDSYIREFDLVKVGESATIDHPIKCRKFSESTEAGPLMTFRPIVVGSNCHMSGMISPGAKIGDGSKVEKLAVVEEGAIVPEGALARGNPACHAGSAKLEEASSFEDSMLDVFKLVWTVLEAYHFFALSFLVHISLNRIMPSWRYEVILHWFALVLISSFLGLITSIPLKWFLIGKRDPSDEHNGSLYRQATNWACDFHFRVASWPLTPFFGQTRLWHIILCLHGLDVDMESCLSNPYRIFFPSKVDFVKIRKSFVATGTIDLSQRADSKMEIVNSSIGYNCSLCTGVKIQSSNIPPRSIVSDDVYDLNPSGKAWKPSISFILLPEVSQLLLNVVIFASLIPSFEIGLAILKSSSTSIAMLGLTGCIALQLFVWVLLTRSVETLMLKLPSSTQLDLVSIYINHMWQFNAGNWLVLLLYGTPMFTYYARMMGATVEGDLWYFGNSLYEYAKLHFQGCTIVDDSHVSGHFIDANGLTIDDTYVTGVLHPGCYASAGSVVSGSEHGPWKLFLRSVDDVHDGFYDEEKGCTKQESCLSDELLNV</sequence>
<evidence type="ECO:0000256" key="1">
    <source>
        <dbReference type="SAM" id="Phobius"/>
    </source>
</evidence>
<dbReference type="SUPFAM" id="SSF56801">
    <property type="entry name" value="Acetyl-CoA synthetase-like"/>
    <property type="match status" value="1"/>
</dbReference>
<dbReference type="Proteomes" id="UP001153069">
    <property type="component" value="Unassembled WGS sequence"/>
</dbReference>